<organism evidence="2 3">
    <name type="scientific">Catenulispora pinistramenti</name>
    <dbReference type="NCBI Taxonomy" id="2705254"/>
    <lineage>
        <taxon>Bacteria</taxon>
        <taxon>Bacillati</taxon>
        <taxon>Actinomycetota</taxon>
        <taxon>Actinomycetes</taxon>
        <taxon>Catenulisporales</taxon>
        <taxon>Catenulisporaceae</taxon>
        <taxon>Catenulispora</taxon>
    </lineage>
</organism>
<dbReference type="InterPro" id="IPR032466">
    <property type="entry name" value="Metal_Hydrolase"/>
</dbReference>
<dbReference type="Gene3D" id="3.20.20.140">
    <property type="entry name" value="Metal-dependent hydrolases"/>
    <property type="match status" value="1"/>
</dbReference>
<dbReference type="CDD" id="cd01297">
    <property type="entry name" value="D-aminoacylase"/>
    <property type="match status" value="1"/>
</dbReference>
<sequence length="519" mass="54046">MHADLLLHGALVLDGTGAAPIRRDIAIVGDRISEVRISEGAHTAADSIDLTALVLAPGFIDIHTHSDVSLLHDSAGESKVLQGVTTEVLGNCGFSAFPVGPGPRHVANLTAHLGRLGDAPTEIGWTGLDAYGAALGPLALNVATLVGHGALRIAAMDDPYGPATPQDVAAMARLLDEALAAGAYGMSTGLTHTPSSYAPAPEIEALAAVAARHGALYATHARAVAGGEFAAVDEALGAAGRTGVRLQYSHLALNEPANWGRHADALRRFETATASGLDAGFDVYPYDASSSALIQYLPEWVQKDPAGADRRRALAAIGEGWYGGIPWHWDRVTISDAADPALVGLTLGQIADLWGRSPEEVVLDLCAAPDGGSAQAVLHYRREEDVRAFLSHPLAVVGSDGNAVPVAGRGKPHPRSFGTFPRVLGRYVRERGDLALADAVRRMTSAPADRLGLADRGRIRAGAVADLVAFDPETISDRATFTEPRQAPAGVALTIVSGRVVARDGKVGAERPGKVLRRG</sequence>
<dbReference type="InterPro" id="IPR013108">
    <property type="entry name" value="Amidohydro_3"/>
</dbReference>
<reference evidence="2 3" key="1">
    <citation type="submission" date="2020-02" db="EMBL/GenBank/DDBJ databases">
        <title>Acidophilic actinobacteria isolated from forest soil.</title>
        <authorList>
            <person name="Golinska P."/>
        </authorList>
    </citation>
    <scope>NUCLEOTIDE SEQUENCE [LARGE SCALE GENOMIC DNA]</scope>
    <source>
        <strain evidence="2 3">NL8</strain>
    </source>
</reference>
<evidence type="ECO:0000259" key="1">
    <source>
        <dbReference type="Pfam" id="PF07969"/>
    </source>
</evidence>
<accession>A0ABS5KPP9</accession>
<comment type="caution">
    <text evidence="2">The sequence shown here is derived from an EMBL/GenBank/DDBJ whole genome shotgun (WGS) entry which is preliminary data.</text>
</comment>
<evidence type="ECO:0000313" key="2">
    <source>
        <dbReference type="EMBL" id="MBS2548011.1"/>
    </source>
</evidence>
<dbReference type="Gene3D" id="2.30.40.10">
    <property type="entry name" value="Urease, subunit C, domain 1"/>
    <property type="match status" value="1"/>
</dbReference>
<dbReference type="Gene3D" id="3.30.1490.130">
    <property type="entry name" value="D-aminoacylase. Domain 3"/>
    <property type="match status" value="1"/>
</dbReference>
<name>A0ABS5KPP9_9ACTN</name>
<feature type="domain" description="Amidohydrolase 3" evidence="1">
    <location>
        <begin position="48"/>
        <end position="241"/>
    </location>
</feature>
<protein>
    <submittedName>
        <fullName evidence="2">D-aminoacylase</fullName>
    </submittedName>
</protein>
<dbReference type="InterPro" id="IPR023100">
    <property type="entry name" value="D-aminoacylase_insert_dom_sf"/>
</dbReference>
<dbReference type="PANTHER" id="PTHR11647:SF1">
    <property type="entry name" value="COLLAPSIN RESPONSE MEDIATOR PROTEIN"/>
    <property type="match status" value="1"/>
</dbReference>
<dbReference type="RefSeq" id="WP_212009590.1">
    <property type="nucleotide sequence ID" value="NZ_JAAFYZ010000039.1"/>
</dbReference>
<dbReference type="InterPro" id="IPR050378">
    <property type="entry name" value="Metallo-dep_Hydrolases_sf"/>
</dbReference>
<dbReference type="PANTHER" id="PTHR11647">
    <property type="entry name" value="HYDRANTOINASE/DIHYDROPYRIMIDINASE FAMILY MEMBER"/>
    <property type="match status" value="1"/>
</dbReference>
<evidence type="ECO:0000313" key="3">
    <source>
        <dbReference type="Proteomes" id="UP000730482"/>
    </source>
</evidence>
<gene>
    <name evidence="2" type="ORF">KGQ19_14165</name>
</gene>
<keyword evidence="3" id="KW-1185">Reference proteome</keyword>
<dbReference type="EMBL" id="JAAFYZ010000039">
    <property type="protein sequence ID" value="MBS2548011.1"/>
    <property type="molecule type" value="Genomic_DNA"/>
</dbReference>
<proteinExistence type="predicted"/>
<dbReference type="SUPFAM" id="SSF51338">
    <property type="entry name" value="Composite domain of metallo-dependent hydrolases"/>
    <property type="match status" value="1"/>
</dbReference>
<dbReference type="InterPro" id="IPR011059">
    <property type="entry name" value="Metal-dep_hydrolase_composite"/>
</dbReference>
<feature type="domain" description="Amidohydrolase 3" evidence="1">
    <location>
        <begin position="335"/>
        <end position="502"/>
    </location>
</feature>
<dbReference type="SUPFAM" id="SSF51556">
    <property type="entry name" value="Metallo-dependent hydrolases"/>
    <property type="match status" value="1"/>
</dbReference>
<dbReference type="Proteomes" id="UP000730482">
    <property type="component" value="Unassembled WGS sequence"/>
</dbReference>
<dbReference type="Pfam" id="PF07969">
    <property type="entry name" value="Amidohydro_3"/>
    <property type="match status" value="2"/>
</dbReference>